<gene>
    <name evidence="1" type="ORF">CEUR00632_LOCUS9650</name>
</gene>
<sequence length="115" mass="12206">MLGKILAYPHPQSLWYILSSSLCECPHTTSSIFHAASPFSANAPASPPPFPVPQEYYEKPRKAANLAMIAALDGVRTAFAVQAPPLAAVRNLGLSLINTAGPVRNSIMAFAMGVQ</sequence>
<evidence type="ECO:0000313" key="1">
    <source>
        <dbReference type="EMBL" id="CAD8289611.1"/>
    </source>
</evidence>
<reference evidence="1" key="1">
    <citation type="submission" date="2021-01" db="EMBL/GenBank/DDBJ databases">
        <authorList>
            <person name="Corre E."/>
            <person name="Pelletier E."/>
            <person name="Niang G."/>
            <person name="Scheremetjew M."/>
            <person name="Finn R."/>
            <person name="Kale V."/>
            <person name="Holt S."/>
            <person name="Cochrane G."/>
            <person name="Meng A."/>
            <person name="Brown T."/>
            <person name="Cohen L."/>
        </authorList>
    </citation>
    <scope>NUCLEOTIDE SEQUENCE</scope>
    <source>
        <strain evidence="1">CCMP219</strain>
    </source>
</reference>
<dbReference type="AlphaFoldDB" id="A0A7R9VBX0"/>
<proteinExistence type="predicted"/>
<accession>A0A7R9VBX0</accession>
<name>A0A7R9VBX0_9CHLO</name>
<protein>
    <submittedName>
        <fullName evidence="1">Uncharacterized protein</fullName>
    </submittedName>
</protein>
<dbReference type="InterPro" id="IPR036188">
    <property type="entry name" value="FAD/NAD-bd_sf"/>
</dbReference>
<dbReference type="EMBL" id="HBEC01020784">
    <property type="protein sequence ID" value="CAD8289611.1"/>
    <property type="molecule type" value="Transcribed_RNA"/>
</dbReference>
<dbReference type="Gene3D" id="3.50.50.60">
    <property type="entry name" value="FAD/NAD(P)-binding domain"/>
    <property type="match status" value="1"/>
</dbReference>
<organism evidence="1">
    <name type="scientific">Chlamydomonas euryale</name>
    <dbReference type="NCBI Taxonomy" id="1486919"/>
    <lineage>
        <taxon>Eukaryota</taxon>
        <taxon>Viridiplantae</taxon>
        <taxon>Chlorophyta</taxon>
        <taxon>core chlorophytes</taxon>
        <taxon>Chlorophyceae</taxon>
        <taxon>CS clade</taxon>
        <taxon>Chlamydomonadales</taxon>
        <taxon>Chlamydomonadaceae</taxon>
        <taxon>Chlamydomonas</taxon>
    </lineage>
</organism>